<dbReference type="GO" id="GO:0016787">
    <property type="term" value="F:hydrolase activity"/>
    <property type="evidence" value="ECO:0007669"/>
    <property type="project" value="InterPro"/>
</dbReference>
<dbReference type="SUPFAM" id="SSF56235">
    <property type="entry name" value="N-terminal nucleophile aminohydrolases (Ntn hydrolases)"/>
    <property type="match status" value="1"/>
</dbReference>
<evidence type="ECO:0000313" key="3">
    <source>
        <dbReference type="Proteomes" id="UP000606274"/>
    </source>
</evidence>
<dbReference type="InterPro" id="IPR029055">
    <property type="entry name" value="Ntn_hydrolases_N"/>
</dbReference>
<comment type="similarity">
    <text evidence="1">Belongs to the Ntn-hydrolase family.</text>
</comment>
<dbReference type="Pfam" id="PF01112">
    <property type="entry name" value="Asparaginase_2"/>
    <property type="match status" value="1"/>
</dbReference>
<sequence>MQMEKTEHIMLTGRGSNLFVESISIPTVPAQALVTEDERKEWQHNKKYTVGVRELFNSQWNSACEAADSSLQYMAERVQGGEGAIVVFPTGDWSAIFTTERMAWAAFKGEGLYHGLNQKEMFEETLN</sequence>
<dbReference type="EMBL" id="JABFDY010000002">
    <property type="protein sequence ID" value="KAF7710228.1"/>
    <property type="molecule type" value="Genomic_DNA"/>
</dbReference>
<proteinExistence type="inferred from homology"/>
<name>A0A8T0BT82_SILME</name>
<evidence type="ECO:0000313" key="2">
    <source>
        <dbReference type="EMBL" id="KAF7710228.1"/>
    </source>
</evidence>
<reference evidence="2" key="1">
    <citation type="submission" date="2020-08" db="EMBL/GenBank/DDBJ databases">
        <title>Chromosome-level assembly of Southern catfish (Silurus meridionalis) provides insights into visual adaptation to the nocturnal and benthic lifestyles.</title>
        <authorList>
            <person name="Zhang Y."/>
            <person name="Wang D."/>
            <person name="Peng Z."/>
        </authorList>
    </citation>
    <scope>NUCLEOTIDE SEQUENCE</scope>
    <source>
        <strain evidence="2">SWU-2019-XX</strain>
        <tissue evidence="2">Muscle</tissue>
    </source>
</reference>
<keyword evidence="3" id="KW-1185">Reference proteome</keyword>
<gene>
    <name evidence="2" type="ORF">HF521_009100</name>
</gene>
<evidence type="ECO:0000256" key="1">
    <source>
        <dbReference type="ARBA" id="ARBA00010872"/>
    </source>
</evidence>
<dbReference type="InterPro" id="IPR000246">
    <property type="entry name" value="Peptidase_T2"/>
</dbReference>
<accession>A0A8T0BT82</accession>
<comment type="caution">
    <text evidence="2">The sequence shown here is derived from an EMBL/GenBank/DDBJ whole genome shotgun (WGS) entry which is preliminary data.</text>
</comment>
<dbReference type="Proteomes" id="UP000606274">
    <property type="component" value="Unassembled WGS sequence"/>
</dbReference>
<protein>
    <submittedName>
        <fullName evidence="2">Uncharacterized protein</fullName>
    </submittedName>
</protein>
<organism evidence="2 3">
    <name type="scientific">Silurus meridionalis</name>
    <name type="common">Southern catfish</name>
    <name type="synonym">Silurus soldatovi meridionalis</name>
    <dbReference type="NCBI Taxonomy" id="175797"/>
    <lineage>
        <taxon>Eukaryota</taxon>
        <taxon>Metazoa</taxon>
        <taxon>Chordata</taxon>
        <taxon>Craniata</taxon>
        <taxon>Vertebrata</taxon>
        <taxon>Euteleostomi</taxon>
        <taxon>Actinopterygii</taxon>
        <taxon>Neopterygii</taxon>
        <taxon>Teleostei</taxon>
        <taxon>Ostariophysi</taxon>
        <taxon>Siluriformes</taxon>
        <taxon>Siluridae</taxon>
        <taxon>Silurus</taxon>
    </lineage>
</organism>
<dbReference type="AlphaFoldDB" id="A0A8T0BT82"/>